<feature type="transmembrane region" description="Helical" evidence="1">
    <location>
        <begin position="365"/>
        <end position="382"/>
    </location>
</feature>
<reference evidence="2 3" key="1">
    <citation type="submission" date="2019-02" db="EMBL/GenBank/DDBJ databases">
        <title>Bacterial novel species Emticicia sp. 17J42-9 isolated from soil.</title>
        <authorList>
            <person name="Jung H.-Y."/>
        </authorList>
    </citation>
    <scope>NUCLEOTIDE SEQUENCE [LARGE SCALE GENOMIC DNA]</scope>
    <source>
        <strain evidence="2 3">17J42-9</strain>
    </source>
</reference>
<sequence length="565" mass="64192">MQLKNPIIRRALTLCLILIPLVLFGYTFQKYAINIPHWDDLAVRNSLAEFLTADSFSHKISLLFSQHNEHRIVLTRLFALLVFQLKGTLDLKLLMLLGNLSLVGILFLFYRFSRRNSLGLLALVPMTFLLFNQGLYENVFWGMASVQNFWVVLLAFVSLYFLVFSYDQPHKTYFYLAIAASFAGTFTSSNGILIPIIGTAILLFQKRYRELGIWGVASALFLFLYFFQYQSSPDKTTKADFSSPTLLLKGVLAVIGNAVDVSFVAPNKHLDLAMATGVLLLIILGWFSIQVLIRKYNINQRNNDLFLLGCLVFLGITCVGIAVGRLSYGIEVLLTSKYKINSVLILCISYLIILNSLAEHRKPRVITIAIALSICYNFYTYLAEFQHISYLRRERITDQFKIQHSDKEMPVSGIYARLQQPAATFYDALMPALQSVKDTVQTKIGIVENETGFILTDTRNDTLDISSADAGQYIVLKSDHNLYLFPCRTITASAFQLKDYINIGFLFRNQLNVGSFVSDFTKFYVQSGKYQIGTIDVENKKSMLTWTNQSINIQAVQKQKPVQNW</sequence>
<feature type="transmembrane region" description="Helical" evidence="1">
    <location>
        <begin position="247"/>
        <end position="266"/>
    </location>
</feature>
<feature type="transmembrane region" description="Helical" evidence="1">
    <location>
        <begin position="305"/>
        <end position="328"/>
    </location>
</feature>
<feature type="transmembrane region" description="Helical" evidence="1">
    <location>
        <begin position="173"/>
        <end position="205"/>
    </location>
</feature>
<dbReference type="AlphaFoldDB" id="A0A4Q5LT65"/>
<evidence type="ECO:0000256" key="1">
    <source>
        <dbReference type="SAM" id="Phobius"/>
    </source>
</evidence>
<keyword evidence="1" id="KW-1133">Transmembrane helix</keyword>
<name>A0A4Q5LT65_9BACT</name>
<dbReference type="RefSeq" id="WP_130024076.1">
    <property type="nucleotide sequence ID" value="NZ_SEWF01000074.1"/>
</dbReference>
<feature type="transmembrane region" description="Helical" evidence="1">
    <location>
        <begin position="340"/>
        <end position="358"/>
    </location>
</feature>
<evidence type="ECO:0000313" key="2">
    <source>
        <dbReference type="EMBL" id="RYU92744.1"/>
    </source>
</evidence>
<keyword evidence="1" id="KW-0472">Membrane</keyword>
<comment type="caution">
    <text evidence="2">The sequence shown here is derived from an EMBL/GenBank/DDBJ whole genome shotgun (WGS) entry which is preliminary data.</text>
</comment>
<dbReference type="OrthoDB" id="936260at2"/>
<evidence type="ECO:0008006" key="4">
    <source>
        <dbReference type="Google" id="ProtNLM"/>
    </source>
</evidence>
<feature type="transmembrane region" description="Helical" evidence="1">
    <location>
        <begin position="211"/>
        <end position="227"/>
    </location>
</feature>
<proteinExistence type="predicted"/>
<dbReference type="Proteomes" id="UP000293162">
    <property type="component" value="Unassembled WGS sequence"/>
</dbReference>
<accession>A0A4Q5LT65</accession>
<dbReference type="EMBL" id="SEWF01000074">
    <property type="protein sequence ID" value="RYU92744.1"/>
    <property type="molecule type" value="Genomic_DNA"/>
</dbReference>
<feature type="transmembrane region" description="Helical" evidence="1">
    <location>
        <begin position="148"/>
        <end position="166"/>
    </location>
</feature>
<keyword evidence="1" id="KW-0812">Transmembrane</keyword>
<gene>
    <name evidence="2" type="ORF">EWM59_25575</name>
</gene>
<keyword evidence="3" id="KW-1185">Reference proteome</keyword>
<feature type="transmembrane region" description="Helical" evidence="1">
    <location>
        <begin position="7"/>
        <end position="28"/>
    </location>
</feature>
<feature type="transmembrane region" description="Helical" evidence="1">
    <location>
        <begin position="272"/>
        <end position="293"/>
    </location>
</feature>
<feature type="transmembrane region" description="Helical" evidence="1">
    <location>
        <begin position="91"/>
        <end position="110"/>
    </location>
</feature>
<feature type="transmembrane region" description="Helical" evidence="1">
    <location>
        <begin position="117"/>
        <end position="136"/>
    </location>
</feature>
<organism evidence="2 3">
    <name type="scientific">Emticicia agri</name>
    <dbReference type="NCBI Taxonomy" id="2492393"/>
    <lineage>
        <taxon>Bacteria</taxon>
        <taxon>Pseudomonadati</taxon>
        <taxon>Bacteroidota</taxon>
        <taxon>Cytophagia</taxon>
        <taxon>Cytophagales</taxon>
        <taxon>Leadbetterellaceae</taxon>
        <taxon>Emticicia</taxon>
    </lineage>
</organism>
<evidence type="ECO:0000313" key="3">
    <source>
        <dbReference type="Proteomes" id="UP000293162"/>
    </source>
</evidence>
<protein>
    <recommendedName>
        <fullName evidence="4">Glycosyltransferase RgtA/B/C/D-like domain-containing protein</fullName>
    </recommendedName>
</protein>